<accession>A0A4R5L1V2</accession>
<reference evidence="4 5" key="1">
    <citation type="submission" date="2019-03" db="EMBL/GenBank/DDBJ databases">
        <title>Whole genome sequence of Arthrobacter sp JH1-1.</title>
        <authorList>
            <person name="Trinh H.N."/>
        </authorList>
    </citation>
    <scope>NUCLEOTIDE SEQUENCE [LARGE SCALE GENOMIC DNA]</scope>
    <source>
        <strain evidence="4 5">JH1-1</strain>
    </source>
</reference>
<comment type="similarity">
    <text evidence="1">Belongs to the transposase IS21/IS408/IS1162 family.</text>
</comment>
<dbReference type="Pfam" id="PF22483">
    <property type="entry name" value="Mu-transpos_C_2"/>
    <property type="match status" value="1"/>
</dbReference>
<comment type="caution">
    <text evidence="4">The sequence shown here is derived from an EMBL/GenBank/DDBJ whole genome shotgun (WGS) entry which is preliminary data.</text>
</comment>
<evidence type="ECO:0000256" key="1">
    <source>
        <dbReference type="ARBA" id="ARBA00009277"/>
    </source>
</evidence>
<keyword evidence="5" id="KW-1185">Reference proteome</keyword>
<dbReference type="Proteomes" id="UP000295511">
    <property type="component" value="Unassembled WGS sequence"/>
</dbReference>
<evidence type="ECO:0000313" key="4">
    <source>
        <dbReference type="EMBL" id="TDG01371.1"/>
    </source>
</evidence>
<dbReference type="InterPro" id="IPR012337">
    <property type="entry name" value="RNaseH-like_sf"/>
</dbReference>
<dbReference type="PANTHER" id="PTHR35004">
    <property type="entry name" value="TRANSPOSASE RV3428C-RELATED"/>
    <property type="match status" value="1"/>
</dbReference>
<dbReference type="NCBIfam" id="NF033546">
    <property type="entry name" value="transpos_IS21"/>
    <property type="match status" value="1"/>
</dbReference>
<evidence type="ECO:0000256" key="2">
    <source>
        <dbReference type="SAM" id="MobiDB-lite"/>
    </source>
</evidence>
<dbReference type="GO" id="GO:0003676">
    <property type="term" value="F:nucleic acid binding"/>
    <property type="evidence" value="ECO:0007669"/>
    <property type="project" value="InterPro"/>
</dbReference>
<dbReference type="Gene3D" id="3.30.420.10">
    <property type="entry name" value="Ribonuclease H-like superfamily/Ribonuclease H"/>
    <property type="match status" value="1"/>
</dbReference>
<feature type="region of interest" description="Disordered" evidence="2">
    <location>
        <begin position="489"/>
        <end position="520"/>
    </location>
</feature>
<name>A0A4R5L1V2_9MICC</name>
<protein>
    <submittedName>
        <fullName evidence="4">IS21 family transposase</fullName>
    </submittedName>
</protein>
<proteinExistence type="inferred from homology"/>
<dbReference type="InterPro" id="IPR001584">
    <property type="entry name" value="Integrase_cat-core"/>
</dbReference>
<organism evidence="4 5">
    <name type="scientific">Arthrobacter terricola</name>
    <dbReference type="NCBI Taxonomy" id="2547396"/>
    <lineage>
        <taxon>Bacteria</taxon>
        <taxon>Bacillati</taxon>
        <taxon>Actinomycetota</taxon>
        <taxon>Actinomycetes</taxon>
        <taxon>Micrococcales</taxon>
        <taxon>Micrococcaceae</taxon>
        <taxon>Arthrobacter</taxon>
    </lineage>
</organism>
<dbReference type="OrthoDB" id="92877at2"/>
<feature type="domain" description="Integrase catalytic" evidence="3">
    <location>
        <begin position="116"/>
        <end position="292"/>
    </location>
</feature>
<dbReference type="RefSeq" id="WP_133202632.1">
    <property type="nucleotide sequence ID" value="NZ_SMRU01000002.1"/>
</dbReference>
<evidence type="ECO:0000259" key="3">
    <source>
        <dbReference type="PROSITE" id="PS50994"/>
    </source>
</evidence>
<dbReference type="EMBL" id="SMRU01000002">
    <property type="protein sequence ID" value="TDG01371.1"/>
    <property type="molecule type" value="Genomic_DNA"/>
</dbReference>
<evidence type="ECO:0000313" key="5">
    <source>
        <dbReference type="Proteomes" id="UP000295511"/>
    </source>
</evidence>
<dbReference type="Pfam" id="PF00665">
    <property type="entry name" value="rve"/>
    <property type="match status" value="1"/>
</dbReference>
<gene>
    <name evidence="4" type="ORF">E1809_02415</name>
</gene>
<feature type="compositionally biased region" description="Acidic residues" evidence="2">
    <location>
        <begin position="509"/>
        <end position="520"/>
    </location>
</feature>
<dbReference type="GO" id="GO:0015074">
    <property type="term" value="P:DNA integration"/>
    <property type="evidence" value="ECO:0007669"/>
    <property type="project" value="InterPro"/>
</dbReference>
<dbReference type="PANTHER" id="PTHR35004:SF8">
    <property type="entry name" value="TRANSPOSASE RV3428C-RELATED"/>
    <property type="match status" value="1"/>
</dbReference>
<sequence>MKSPGEFMEILAAYDLTRSYRDAAKICGVSHNTVRSYVKARQEGAQAPVARQRGRMTDPFLPQMISWVEQSRGKIRGDVVHEKLLALGFTGCERTTRTTLAELKAKYRARNVRVHRPWTPEPGLWLQFDYGDGPVVDGVKTVLFVAWLAFSRFRIVIALRDKTMPSVFAALDRTFRLIGGIPTYILTDNEKTVTIEHAAGIPVRNAQIVAFSRHYSTSMQTCIPADPASKGGVENAVKIAKADLVPKETNLLPEYRSFAELEAACEAFMEEVNSRVHRATLEIPKDMLRVLERPRLHPVPETPVTASFGHTRQVPPNTPMITFEQSRYSVPHTLMGEMVWVRGTETEVVIVHVGDAGPVEVARHKDTLPGTPAIIDAHFPPAPSGALERVIRPTNKAEEEFLALGAALWLKEAADAGTQKIRHKMERAVTLAKVLGTDEVDKGLGSAAAHHRFTHEDLCSIVNTAGGTGHTTRATRTVTDQGQWLSQGTGSWANFGTTPTTAPTTDPVVDGDFEGALDER</sequence>
<dbReference type="InterPro" id="IPR036397">
    <property type="entry name" value="RNaseH_sf"/>
</dbReference>
<dbReference type="PROSITE" id="PS50994">
    <property type="entry name" value="INTEGRASE"/>
    <property type="match status" value="1"/>
</dbReference>
<dbReference type="SUPFAM" id="SSF53098">
    <property type="entry name" value="Ribonuclease H-like"/>
    <property type="match status" value="1"/>
</dbReference>
<dbReference type="AlphaFoldDB" id="A0A4R5L1V2"/>
<feature type="compositionally biased region" description="Low complexity" evidence="2">
    <location>
        <begin position="496"/>
        <end position="508"/>
    </location>
</feature>
<dbReference type="InterPro" id="IPR054353">
    <property type="entry name" value="IstA-like_C"/>
</dbReference>